<organism evidence="2 3">
    <name type="scientific">Canna indica</name>
    <name type="common">Indian-shot</name>
    <dbReference type="NCBI Taxonomy" id="4628"/>
    <lineage>
        <taxon>Eukaryota</taxon>
        <taxon>Viridiplantae</taxon>
        <taxon>Streptophyta</taxon>
        <taxon>Embryophyta</taxon>
        <taxon>Tracheophyta</taxon>
        <taxon>Spermatophyta</taxon>
        <taxon>Magnoliopsida</taxon>
        <taxon>Liliopsida</taxon>
        <taxon>Zingiberales</taxon>
        <taxon>Cannaceae</taxon>
        <taxon>Canna</taxon>
    </lineage>
</organism>
<gene>
    <name evidence="2" type="ORF">Cni_G09720</name>
</gene>
<sequence length="180" mass="18738">MPVVSMEFHRAPLGETISTTWERRSLSNGRHQHSGVPQHRAVLAETLVPATRGAEEADEVDKARWQRPGIVQTEGAGGAADAEAPAEGAVGAAAAAGLDEERVHGRDAVVGRPGGAAGGGGAEQGEERRRGGCGGVVGEEDAEGEADEREVGRLREEDDAAHLQFDCRTGIALRSPCMSN</sequence>
<evidence type="ECO:0000313" key="2">
    <source>
        <dbReference type="EMBL" id="WOL01007.1"/>
    </source>
</evidence>
<dbReference type="AlphaFoldDB" id="A0AAQ3K672"/>
<dbReference type="Proteomes" id="UP001327560">
    <property type="component" value="Chromosome 3"/>
</dbReference>
<accession>A0AAQ3K672</accession>
<reference evidence="2 3" key="1">
    <citation type="submission" date="2023-10" db="EMBL/GenBank/DDBJ databases">
        <title>Chromosome-scale genome assembly provides insights into flower coloration mechanisms of Canna indica.</title>
        <authorList>
            <person name="Li C."/>
        </authorList>
    </citation>
    <scope>NUCLEOTIDE SEQUENCE [LARGE SCALE GENOMIC DNA]</scope>
    <source>
        <tissue evidence="2">Flower</tissue>
    </source>
</reference>
<dbReference type="EMBL" id="CP136892">
    <property type="protein sequence ID" value="WOL01007.1"/>
    <property type="molecule type" value="Genomic_DNA"/>
</dbReference>
<proteinExistence type="predicted"/>
<feature type="region of interest" description="Disordered" evidence="1">
    <location>
        <begin position="73"/>
        <end position="95"/>
    </location>
</feature>
<feature type="compositionally biased region" description="Gly residues" evidence="1">
    <location>
        <begin position="112"/>
        <end position="123"/>
    </location>
</feature>
<evidence type="ECO:0000313" key="3">
    <source>
        <dbReference type="Proteomes" id="UP001327560"/>
    </source>
</evidence>
<feature type="region of interest" description="Disordered" evidence="1">
    <location>
        <begin position="108"/>
        <end position="160"/>
    </location>
</feature>
<name>A0AAQ3K672_9LILI</name>
<feature type="compositionally biased region" description="Acidic residues" evidence="1">
    <location>
        <begin position="138"/>
        <end position="148"/>
    </location>
</feature>
<evidence type="ECO:0000256" key="1">
    <source>
        <dbReference type="SAM" id="MobiDB-lite"/>
    </source>
</evidence>
<protein>
    <submittedName>
        <fullName evidence="2">Uncharacterized protein</fullName>
    </submittedName>
</protein>
<feature type="compositionally biased region" description="Low complexity" evidence="1">
    <location>
        <begin position="79"/>
        <end position="95"/>
    </location>
</feature>
<keyword evidence="3" id="KW-1185">Reference proteome</keyword>